<evidence type="ECO:0000313" key="2">
    <source>
        <dbReference type="Proteomes" id="UP000708208"/>
    </source>
</evidence>
<dbReference type="EMBL" id="CAJVCH010039623">
    <property type="protein sequence ID" value="CAG7716581.1"/>
    <property type="molecule type" value="Genomic_DNA"/>
</dbReference>
<evidence type="ECO:0000313" key="1">
    <source>
        <dbReference type="EMBL" id="CAG7716581.1"/>
    </source>
</evidence>
<keyword evidence="2" id="KW-1185">Reference proteome</keyword>
<comment type="caution">
    <text evidence="1">The sequence shown here is derived from an EMBL/GenBank/DDBJ whole genome shotgun (WGS) entry which is preliminary data.</text>
</comment>
<dbReference type="AlphaFoldDB" id="A0A8J2NKQ4"/>
<dbReference type="Proteomes" id="UP000708208">
    <property type="component" value="Unassembled WGS sequence"/>
</dbReference>
<proteinExistence type="predicted"/>
<protein>
    <submittedName>
        <fullName evidence="1">Uncharacterized protein</fullName>
    </submittedName>
</protein>
<sequence>MAQLLHPIYTANDIYPTDPIPHQEEPITWDTEYWKLFFKDGDILPEFGISITDPKASMYGKLIDANTDFKILYFNPNRFTRNSKEYEPRSRISINP</sequence>
<organism evidence="1 2">
    <name type="scientific">Allacma fusca</name>
    <dbReference type="NCBI Taxonomy" id="39272"/>
    <lineage>
        <taxon>Eukaryota</taxon>
        <taxon>Metazoa</taxon>
        <taxon>Ecdysozoa</taxon>
        <taxon>Arthropoda</taxon>
        <taxon>Hexapoda</taxon>
        <taxon>Collembola</taxon>
        <taxon>Symphypleona</taxon>
        <taxon>Sminthuridae</taxon>
        <taxon>Allacma</taxon>
    </lineage>
</organism>
<reference evidence="1" key="1">
    <citation type="submission" date="2021-06" db="EMBL/GenBank/DDBJ databases">
        <authorList>
            <person name="Hodson N. C."/>
            <person name="Mongue J. A."/>
            <person name="Jaron S. K."/>
        </authorList>
    </citation>
    <scope>NUCLEOTIDE SEQUENCE</scope>
</reference>
<gene>
    <name evidence="1" type="ORF">AFUS01_LOCUS6081</name>
</gene>
<name>A0A8J2NKQ4_9HEXA</name>
<accession>A0A8J2NKQ4</accession>